<feature type="chain" id="PRO_5021423367" description="Cell wall protein" evidence="1">
    <location>
        <begin position="18"/>
        <end position="186"/>
    </location>
</feature>
<evidence type="ECO:0008006" key="4">
    <source>
        <dbReference type="Google" id="ProtNLM"/>
    </source>
</evidence>
<dbReference type="AlphaFoldDB" id="A0A4Z1PHP6"/>
<accession>A0A4Z1PHP6</accession>
<comment type="caution">
    <text evidence="2">The sequence shown here is derived from an EMBL/GenBank/DDBJ whole genome shotgun (WGS) entry which is preliminary data.</text>
</comment>
<sequence>MQFTLPILACFASISLAVPIATPNELATRDAIIIDRAISRAHVALNNLVKSIDGYYFAPSRHAVSQQRLISDDSQVAVDALTQGAQQISAGPPVDRLEKAGVVLRAKDLLDLLRKTSDSWVRAKSVIVSSGGRQTIGQAVKKQANAANTFAAALVHKMPGGEAEGLATWYELEVNQAVYKSVVAFN</sequence>
<organism evidence="2 3">
    <name type="scientific">Venturia nashicola</name>
    <dbReference type="NCBI Taxonomy" id="86259"/>
    <lineage>
        <taxon>Eukaryota</taxon>
        <taxon>Fungi</taxon>
        <taxon>Dikarya</taxon>
        <taxon>Ascomycota</taxon>
        <taxon>Pezizomycotina</taxon>
        <taxon>Dothideomycetes</taxon>
        <taxon>Pleosporomycetidae</taxon>
        <taxon>Venturiales</taxon>
        <taxon>Venturiaceae</taxon>
        <taxon>Venturia</taxon>
    </lineage>
</organism>
<dbReference type="Proteomes" id="UP000298493">
    <property type="component" value="Unassembled WGS sequence"/>
</dbReference>
<dbReference type="Pfam" id="PF12296">
    <property type="entry name" value="HsbA"/>
    <property type="match status" value="1"/>
</dbReference>
<name>A0A4Z1PHP6_9PEZI</name>
<gene>
    <name evidence="2" type="ORF">E6O75_ATG04256</name>
</gene>
<evidence type="ECO:0000256" key="1">
    <source>
        <dbReference type="SAM" id="SignalP"/>
    </source>
</evidence>
<evidence type="ECO:0000313" key="3">
    <source>
        <dbReference type="Proteomes" id="UP000298493"/>
    </source>
</evidence>
<dbReference type="EMBL" id="SNSC02000004">
    <property type="protein sequence ID" value="TID25051.1"/>
    <property type="molecule type" value="Genomic_DNA"/>
</dbReference>
<dbReference type="OrthoDB" id="3934248at2759"/>
<feature type="signal peptide" evidence="1">
    <location>
        <begin position="1"/>
        <end position="17"/>
    </location>
</feature>
<proteinExistence type="predicted"/>
<dbReference type="Gene3D" id="1.20.1280.140">
    <property type="match status" value="1"/>
</dbReference>
<reference evidence="2 3" key="1">
    <citation type="submission" date="2019-04" db="EMBL/GenBank/DDBJ databases">
        <title>High contiguity whole genome sequence and gene annotation resource for two Venturia nashicola isolates.</title>
        <authorList>
            <person name="Prokchorchik M."/>
            <person name="Won K."/>
            <person name="Lee Y."/>
            <person name="Choi E.D."/>
            <person name="Segonzac C."/>
            <person name="Sohn K.H."/>
        </authorList>
    </citation>
    <scope>NUCLEOTIDE SEQUENCE [LARGE SCALE GENOMIC DNA]</scope>
    <source>
        <strain evidence="2 3">PRI2</strain>
    </source>
</reference>
<keyword evidence="1" id="KW-0732">Signal</keyword>
<dbReference type="InterPro" id="IPR021054">
    <property type="entry name" value="Cell_wall_mannoprotein_1"/>
</dbReference>
<keyword evidence="3" id="KW-1185">Reference proteome</keyword>
<protein>
    <recommendedName>
        <fullName evidence="4">Cell wall protein</fullName>
    </recommendedName>
</protein>
<evidence type="ECO:0000313" key="2">
    <source>
        <dbReference type="EMBL" id="TID25051.1"/>
    </source>
</evidence>